<organism evidence="8 9">
    <name type="scientific">Strongylocentrotus purpuratus</name>
    <name type="common">Purple sea urchin</name>
    <dbReference type="NCBI Taxonomy" id="7668"/>
    <lineage>
        <taxon>Eukaryota</taxon>
        <taxon>Metazoa</taxon>
        <taxon>Echinodermata</taxon>
        <taxon>Eleutherozoa</taxon>
        <taxon>Echinozoa</taxon>
        <taxon>Echinoidea</taxon>
        <taxon>Euechinoidea</taxon>
        <taxon>Echinacea</taxon>
        <taxon>Camarodonta</taxon>
        <taxon>Echinidea</taxon>
        <taxon>Strongylocentrotidae</taxon>
        <taxon>Strongylocentrotus</taxon>
    </lineage>
</organism>
<dbReference type="SMART" id="SM00980">
    <property type="entry name" value="THAP"/>
    <property type="match status" value="1"/>
</dbReference>
<feature type="region of interest" description="Disordered" evidence="6">
    <location>
        <begin position="122"/>
        <end position="161"/>
    </location>
</feature>
<dbReference type="GeneID" id="115929095"/>
<evidence type="ECO:0000256" key="5">
    <source>
        <dbReference type="PROSITE-ProRule" id="PRU00309"/>
    </source>
</evidence>
<dbReference type="InterPro" id="IPR038441">
    <property type="entry name" value="THAP_Znf_sf"/>
</dbReference>
<reference evidence="8" key="2">
    <citation type="submission" date="2021-01" db="UniProtKB">
        <authorList>
            <consortium name="EnsemblMetazoa"/>
        </authorList>
    </citation>
    <scope>IDENTIFICATION</scope>
</reference>
<reference evidence="9" key="1">
    <citation type="submission" date="2015-02" db="EMBL/GenBank/DDBJ databases">
        <title>Genome sequencing for Strongylocentrotus purpuratus.</title>
        <authorList>
            <person name="Murali S."/>
            <person name="Liu Y."/>
            <person name="Vee V."/>
            <person name="English A."/>
            <person name="Wang M."/>
            <person name="Skinner E."/>
            <person name="Han Y."/>
            <person name="Muzny D.M."/>
            <person name="Worley K.C."/>
            <person name="Gibbs R.A."/>
        </authorList>
    </citation>
    <scope>NUCLEOTIDE SEQUENCE</scope>
</reference>
<dbReference type="EnsemblMetazoa" id="XM_030997262">
    <property type="protein sequence ID" value="XP_030853122"/>
    <property type="gene ID" value="LOC115929095"/>
</dbReference>
<evidence type="ECO:0000256" key="3">
    <source>
        <dbReference type="ARBA" id="ARBA00022833"/>
    </source>
</evidence>
<dbReference type="Pfam" id="PF05485">
    <property type="entry name" value="THAP"/>
    <property type="match status" value="1"/>
</dbReference>
<dbReference type="PROSITE" id="PS50950">
    <property type="entry name" value="ZF_THAP"/>
    <property type="match status" value="1"/>
</dbReference>
<feature type="compositionally biased region" description="Polar residues" evidence="6">
    <location>
        <begin position="122"/>
        <end position="132"/>
    </location>
</feature>
<dbReference type="OMA" id="CINPANK"/>
<keyword evidence="4 5" id="KW-0238">DNA-binding</keyword>
<evidence type="ECO:0000256" key="2">
    <source>
        <dbReference type="ARBA" id="ARBA00022771"/>
    </source>
</evidence>
<dbReference type="AlphaFoldDB" id="A0A7M7PPF2"/>
<keyword evidence="2 5" id="KW-0863">Zinc-finger</keyword>
<dbReference type="GO" id="GO:0008270">
    <property type="term" value="F:zinc ion binding"/>
    <property type="evidence" value="ECO:0007669"/>
    <property type="project" value="UniProtKB-KW"/>
</dbReference>
<proteinExistence type="predicted"/>
<dbReference type="OrthoDB" id="6611034at2759"/>
<dbReference type="InterPro" id="IPR026516">
    <property type="entry name" value="THAP1/10"/>
</dbReference>
<dbReference type="PANTHER" id="PTHR46600:SF11">
    <property type="entry name" value="THAP DOMAIN-CONTAINING PROTEIN 10"/>
    <property type="match status" value="1"/>
</dbReference>
<dbReference type="InParanoid" id="A0A7M7PPF2"/>
<protein>
    <recommendedName>
        <fullName evidence="7">THAP-type domain-containing protein</fullName>
    </recommendedName>
</protein>
<dbReference type="Proteomes" id="UP000007110">
    <property type="component" value="Unassembled WGS sequence"/>
</dbReference>
<dbReference type="InterPro" id="IPR006612">
    <property type="entry name" value="THAP_Znf"/>
</dbReference>
<keyword evidence="9" id="KW-1185">Reference proteome</keyword>
<keyword evidence="1" id="KW-0479">Metal-binding</keyword>
<evidence type="ECO:0000313" key="8">
    <source>
        <dbReference type="EnsemblMetazoa" id="XP_030853122"/>
    </source>
</evidence>
<dbReference type="FunCoup" id="A0A7M7PPF2">
    <property type="interactions" value="896"/>
</dbReference>
<evidence type="ECO:0000256" key="4">
    <source>
        <dbReference type="ARBA" id="ARBA00023125"/>
    </source>
</evidence>
<dbReference type="Gene3D" id="6.20.210.20">
    <property type="entry name" value="THAP domain"/>
    <property type="match status" value="1"/>
</dbReference>
<dbReference type="PANTHER" id="PTHR46600">
    <property type="entry name" value="THAP DOMAIN-CONTAINING"/>
    <property type="match status" value="1"/>
</dbReference>
<feature type="compositionally biased region" description="Basic residues" evidence="6">
    <location>
        <begin position="151"/>
        <end position="161"/>
    </location>
</feature>
<keyword evidence="3" id="KW-0862">Zinc</keyword>
<accession>A0A7M7PPF2</accession>
<dbReference type="SMART" id="SM00692">
    <property type="entry name" value="DM3"/>
    <property type="match status" value="1"/>
</dbReference>
<dbReference type="GO" id="GO:0043565">
    <property type="term" value="F:sequence-specific DNA binding"/>
    <property type="evidence" value="ECO:0007669"/>
    <property type="project" value="InterPro"/>
</dbReference>
<name>A0A7M7PPF2_STRPU</name>
<dbReference type="SUPFAM" id="SSF57716">
    <property type="entry name" value="Glucocorticoid receptor-like (DNA-binding domain)"/>
    <property type="match status" value="1"/>
</dbReference>
<dbReference type="KEGG" id="spu:115929095"/>
<sequence>MTGCCAFGCSNKSEKGYKMYRFPADPQRRKIWENKVSRVGWKPTSSSCLCEIHFDESQFENGRADGKKKLKWQAVPTIFCHRSVLKPRRPLKRLPCTPNAVSATKKLCVSFDHTYCINPANKTTSTSSSVEDTATEDENYPTTSSVPPSKPRMKMQGRSRP</sequence>
<dbReference type="RefSeq" id="XP_030853122.1">
    <property type="nucleotide sequence ID" value="XM_030997262.1"/>
</dbReference>
<evidence type="ECO:0000256" key="1">
    <source>
        <dbReference type="ARBA" id="ARBA00022723"/>
    </source>
</evidence>
<evidence type="ECO:0000313" key="9">
    <source>
        <dbReference type="Proteomes" id="UP000007110"/>
    </source>
</evidence>
<evidence type="ECO:0000256" key="6">
    <source>
        <dbReference type="SAM" id="MobiDB-lite"/>
    </source>
</evidence>
<evidence type="ECO:0000259" key="7">
    <source>
        <dbReference type="PROSITE" id="PS50950"/>
    </source>
</evidence>
<feature type="domain" description="THAP-type" evidence="7">
    <location>
        <begin position="1"/>
        <end position="79"/>
    </location>
</feature>